<dbReference type="PANTHER" id="PTHR20953:SF3">
    <property type="entry name" value="P-LOOP CONTAINING NUCLEOSIDE TRIPHOSPHATE HYDROLASES SUPERFAMILY PROTEIN"/>
    <property type="match status" value="1"/>
</dbReference>
<dbReference type="InterPro" id="IPR014217">
    <property type="entry name" value="Spore_III_AA"/>
</dbReference>
<dbReference type="RefSeq" id="WP_015615974.1">
    <property type="nucleotide sequence ID" value="NC_021182.1"/>
</dbReference>
<gene>
    <name evidence="4" type="ORF">Clopa_2842</name>
</gene>
<dbReference type="HOGENOM" id="CLU_052793_0_0_9"/>
<dbReference type="NCBIfam" id="TIGR02858">
    <property type="entry name" value="spore_III_AA"/>
    <property type="match status" value="1"/>
</dbReference>
<evidence type="ECO:0000256" key="1">
    <source>
        <dbReference type="ARBA" id="ARBA00022741"/>
    </source>
</evidence>
<keyword evidence="2" id="KW-0067">ATP-binding</keyword>
<protein>
    <submittedName>
        <fullName evidence="4">Stage III sporulation protein AA</fullName>
    </submittedName>
</protein>
<dbReference type="EMBL" id="CP003261">
    <property type="protein sequence ID" value="AGK97680.1"/>
    <property type="molecule type" value="Genomic_DNA"/>
</dbReference>
<proteinExistence type="predicted"/>
<name>R4KDI1_CLOPA</name>
<dbReference type="InterPro" id="IPR045735">
    <property type="entry name" value="Spore_III_AA_AAA+_ATPase"/>
</dbReference>
<evidence type="ECO:0000313" key="4">
    <source>
        <dbReference type="EMBL" id="AGK97680.1"/>
    </source>
</evidence>
<dbReference type="Proteomes" id="UP000013523">
    <property type="component" value="Chromosome"/>
</dbReference>
<dbReference type="AlphaFoldDB" id="R4KDI1"/>
<dbReference type="InterPro" id="IPR027417">
    <property type="entry name" value="P-loop_NTPase"/>
</dbReference>
<keyword evidence="1" id="KW-0547">Nucleotide-binding</keyword>
<evidence type="ECO:0000259" key="3">
    <source>
        <dbReference type="Pfam" id="PF19568"/>
    </source>
</evidence>
<dbReference type="Pfam" id="PF19568">
    <property type="entry name" value="Spore_III_AA"/>
    <property type="match status" value="1"/>
</dbReference>
<dbReference type="KEGG" id="cpas:Clopa_2842"/>
<keyword evidence="5" id="KW-1185">Reference proteome</keyword>
<reference evidence="4 5" key="1">
    <citation type="submission" date="2012-01" db="EMBL/GenBank/DDBJ databases">
        <title>Complete sequence of chromosome of Clostridium pasteurianum BC1.</title>
        <authorList>
            <consortium name="US DOE Joint Genome Institute"/>
            <person name="Lucas S."/>
            <person name="Han J."/>
            <person name="Lapidus A."/>
            <person name="Cheng J.-F."/>
            <person name="Goodwin L."/>
            <person name="Pitluck S."/>
            <person name="Peters L."/>
            <person name="Mikhailova N."/>
            <person name="Teshima H."/>
            <person name="Detter J.C."/>
            <person name="Han C."/>
            <person name="Tapia R."/>
            <person name="Land M."/>
            <person name="Hauser L."/>
            <person name="Kyrpides N."/>
            <person name="Ivanova N."/>
            <person name="Pagani I."/>
            <person name="Dunn J."/>
            <person name="Taghavi S."/>
            <person name="Francis A."/>
            <person name="van der Lelie D."/>
            <person name="Woyke T."/>
        </authorList>
    </citation>
    <scope>NUCLEOTIDE SEQUENCE [LARGE SCALE GENOMIC DNA]</scope>
    <source>
        <strain evidence="4 5">BC1</strain>
    </source>
</reference>
<feature type="domain" description="Stage III sporulation protein AA AAA+ ATPase" evidence="3">
    <location>
        <begin position="5"/>
        <end position="296"/>
    </location>
</feature>
<evidence type="ECO:0000313" key="5">
    <source>
        <dbReference type="Proteomes" id="UP000013523"/>
    </source>
</evidence>
<dbReference type="OrthoDB" id="9768243at2"/>
<dbReference type="PATRIC" id="fig|86416.3.peg.2828"/>
<organism evidence="4 5">
    <name type="scientific">Clostridium pasteurianum BC1</name>
    <dbReference type="NCBI Taxonomy" id="86416"/>
    <lineage>
        <taxon>Bacteria</taxon>
        <taxon>Bacillati</taxon>
        <taxon>Bacillota</taxon>
        <taxon>Clostridia</taxon>
        <taxon>Eubacteriales</taxon>
        <taxon>Clostridiaceae</taxon>
        <taxon>Clostridium</taxon>
    </lineage>
</organism>
<dbReference type="STRING" id="86416.Clopa_2842"/>
<dbReference type="eggNOG" id="COG3854">
    <property type="taxonomic scope" value="Bacteria"/>
</dbReference>
<accession>R4KDI1</accession>
<dbReference type="Gene3D" id="3.40.50.300">
    <property type="entry name" value="P-loop containing nucleotide triphosphate hydrolases"/>
    <property type="match status" value="1"/>
</dbReference>
<sequence length="309" mass="34608">MVNIKDILDVLPQNIRNIIAKVKELEKLQEIRLKVNKPLIFQFGEREIIEDYNVSYEDINNILKRMSNYSIYSIEDEMKQGYITIKGGHRVGICGNCIIENNIVKTIKNVSSLNIRICREIIGCSDKVMPRILKDNNVLNTIIISPPKCGKTTLIRDITRNISNGINSSGLKGKNICVIDERSEICASSNGIPQLNVGIRTDVMDNCPKSQGIMMAIRSMAPDVIVCDEIGTYEDVKSILSALNCGVNLITTIHGFGIEDLKSRDVFKDVINNRIFQKAIVLSCRKGIGTVEYIYDFFSETTIRGAENA</sequence>
<evidence type="ECO:0000256" key="2">
    <source>
        <dbReference type="ARBA" id="ARBA00022840"/>
    </source>
</evidence>
<dbReference type="SUPFAM" id="SSF52540">
    <property type="entry name" value="P-loop containing nucleoside triphosphate hydrolases"/>
    <property type="match status" value="1"/>
</dbReference>
<dbReference type="PANTHER" id="PTHR20953">
    <property type="entry name" value="KINASE-RELATED"/>
    <property type="match status" value="1"/>
</dbReference>
<dbReference type="GO" id="GO:0005524">
    <property type="term" value="F:ATP binding"/>
    <property type="evidence" value="ECO:0007669"/>
    <property type="project" value="UniProtKB-KW"/>
</dbReference>